<reference evidence="6" key="2">
    <citation type="submission" date="2023-04" db="EMBL/GenBank/DDBJ databases">
        <title>Genome dynamics across the evolutionary transition to endosymbiosis.</title>
        <authorList>
            <person name="Siozios S."/>
            <person name="Nadal-Jimenez P."/>
            <person name="Azagi T."/>
            <person name="Sprong H."/>
            <person name="Frost C.L."/>
            <person name="Parratt S.R."/>
            <person name="Taylor G."/>
            <person name="Brettell L."/>
            <person name="Lew K.C."/>
            <person name="Croft L."/>
            <person name="King K.C."/>
            <person name="Brockhurst M.A."/>
            <person name="Hypsa V."/>
            <person name="Novakova E."/>
            <person name="Darby A.C."/>
            <person name="Hurst G.D.D."/>
        </authorList>
    </citation>
    <scope>NUCLEOTIDE SEQUENCE</scope>
    <source>
        <strain evidence="6">APv</strain>
    </source>
</reference>
<evidence type="ECO:0000256" key="2">
    <source>
        <dbReference type="ARBA" id="ARBA00023125"/>
    </source>
</evidence>
<keyword evidence="5" id="KW-0378">Hydrolase</keyword>
<dbReference type="InterPro" id="IPR039418">
    <property type="entry name" value="LexA-like"/>
</dbReference>
<evidence type="ECO:0000256" key="1">
    <source>
        <dbReference type="ARBA" id="ARBA00023015"/>
    </source>
</evidence>
<dbReference type="AlphaFoldDB" id="A0A4V1BWX7"/>
<accession>A0A4V1BWX7</accession>
<evidence type="ECO:0000256" key="3">
    <source>
        <dbReference type="ARBA" id="ARBA00023163"/>
    </source>
</evidence>
<dbReference type="Proteomes" id="UP000295134">
    <property type="component" value="Chromosome"/>
</dbReference>
<dbReference type="Proteomes" id="UP001177595">
    <property type="component" value="Chromosome"/>
</dbReference>
<dbReference type="KEGG" id="ans:ArsFIN_23010"/>
<feature type="domain" description="HTH cro/C1-type" evidence="4">
    <location>
        <begin position="23"/>
        <end position="68"/>
    </location>
</feature>
<gene>
    <name evidence="5" type="primary">lexA_2</name>
    <name evidence="5" type="ORF">ArsFIN_23010</name>
    <name evidence="6" type="ORF">QE210_10070</name>
    <name evidence="7" type="ORF">QE210_11685</name>
</gene>
<dbReference type="PANTHER" id="PTHR40661:SF3">
    <property type="entry name" value="FELS-1 PROPHAGE TRANSCRIPTIONAL REGULATOR"/>
    <property type="match status" value="1"/>
</dbReference>
<dbReference type="GO" id="GO:0003677">
    <property type="term" value="F:DNA binding"/>
    <property type="evidence" value="ECO:0007669"/>
    <property type="project" value="UniProtKB-KW"/>
</dbReference>
<dbReference type="SUPFAM" id="SSF51306">
    <property type="entry name" value="LexA/Signal peptidase"/>
    <property type="match status" value="1"/>
</dbReference>
<keyword evidence="1" id="KW-0805">Transcription regulation</keyword>
<dbReference type="CDD" id="cd06529">
    <property type="entry name" value="S24_LexA-like"/>
    <property type="match status" value="1"/>
</dbReference>
<dbReference type="Gene3D" id="1.10.260.40">
    <property type="entry name" value="lambda repressor-like DNA-binding domains"/>
    <property type="match status" value="1"/>
</dbReference>
<evidence type="ECO:0000313" key="7">
    <source>
        <dbReference type="EMBL" id="WGM00530.1"/>
    </source>
</evidence>
<dbReference type="EMBL" id="CP123504">
    <property type="protein sequence ID" value="WGM00530.1"/>
    <property type="molecule type" value="Genomic_DNA"/>
</dbReference>
<keyword evidence="3" id="KW-0804">Transcription</keyword>
<dbReference type="InterPro" id="IPR015927">
    <property type="entry name" value="Peptidase_S24_S26A/B/C"/>
</dbReference>
<sequence length="226" mass="25936">MALDYDILKKNIKYLMQNTGISSVTELSKRVKMQQSTLQRMLVGEVKDPKYVTLKQIAEFFKISPVDLIECDLQENPPRTLVEVDGDPYDYLIFKEVPVLGNTQVGHGSYWPNMKHPVENRGGYIRWPSYDENAYALKSVDDSMIPRIKEGEFIIVEPNHIYHPGDEVLVVTEEGQVMVKTFLFERDALYHLLPVNENVAPIKIPKKKVTIIQYIAGIAKSSLWHT</sequence>
<evidence type="ECO:0000313" key="6">
    <source>
        <dbReference type="EMBL" id="WGM00238.1"/>
    </source>
</evidence>
<dbReference type="RefSeq" id="WP_026824160.1">
    <property type="nucleotide sequence ID" value="NZ_CP038613.1"/>
</dbReference>
<dbReference type="SUPFAM" id="SSF47413">
    <property type="entry name" value="lambda repressor-like DNA-binding domains"/>
    <property type="match status" value="1"/>
</dbReference>
<dbReference type="EMBL" id="CP123504">
    <property type="protein sequence ID" value="WGM00238.1"/>
    <property type="molecule type" value="Genomic_DNA"/>
</dbReference>
<dbReference type="GeneID" id="96877365"/>
<dbReference type="PANTHER" id="PTHR40661">
    <property type="match status" value="1"/>
</dbReference>
<dbReference type="Pfam" id="PF13443">
    <property type="entry name" value="HTH_26"/>
    <property type="match status" value="1"/>
</dbReference>
<proteinExistence type="predicted"/>
<keyword evidence="2" id="KW-0238">DNA-binding</keyword>
<dbReference type="PROSITE" id="PS50943">
    <property type="entry name" value="HTH_CROC1"/>
    <property type="match status" value="1"/>
</dbReference>
<dbReference type="GO" id="GO:0004252">
    <property type="term" value="F:serine-type endopeptidase activity"/>
    <property type="evidence" value="ECO:0007669"/>
    <property type="project" value="UniProtKB-EC"/>
</dbReference>
<dbReference type="Pfam" id="PF00717">
    <property type="entry name" value="Peptidase_S24"/>
    <property type="match status" value="1"/>
</dbReference>
<reference evidence="5 8" key="1">
    <citation type="submission" date="2019-03" db="EMBL/GenBank/DDBJ databases">
        <title>Long-read sequencing reveals hyperdense prophage content in a complex bacterial symbiont genome.</title>
        <authorList>
            <person name="Frost C.L."/>
            <person name="Siozios S."/>
            <person name="Nadal-Jimenez P."/>
            <person name="Brockhurst M.A."/>
            <person name="King K.C."/>
            <person name="Darby A.C."/>
            <person name="Hurst G.D.D."/>
        </authorList>
    </citation>
    <scope>NUCLEOTIDE SEQUENCE [LARGE SCALE GENOMIC DNA]</scope>
    <source>
        <strain evidence="5 8">FIN</strain>
    </source>
</reference>
<evidence type="ECO:0000313" key="5">
    <source>
        <dbReference type="EMBL" id="QBY43733.1"/>
    </source>
</evidence>
<evidence type="ECO:0000313" key="8">
    <source>
        <dbReference type="Proteomes" id="UP000295134"/>
    </source>
</evidence>
<dbReference type="Gene3D" id="2.10.109.10">
    <property type="entry name" value="Umud Fragment, subunit A"/>
    <property type="match status" value="1"/>
</dbReference>
<organism evidence="5 8">
    <name type="scientific">Arsenophonus nasoniae</name>
    <name type="common">son-killer infecting Nasonia vitripennis</name>
    <dbReference type="NCBI Taxonomy" id="638"/>
    <lineage>
        <taxon>Bacteria</taxon>
        <taxon>Pseudomonadati</taxon>
        <taxon>Pseudomonadota</taxon>
        <taxon>Gammaproteobacteria</taxon>
        <taxon>Enterobacterales</taxon>
        <taxon>Morganellaceae</taxon>
        <taxon>Arsenophonus</taxon>
    </lineage>
</organism>
<dbReference type="EC" id="3.4.21.88" evidence="5"/>
<protein>
    <submittedName>
        <fullName evidence="5">LexA repressor</fullName>
        <ecNumber evidence="5">3.4.21.88</ecNumber>
    </submittedName>
    <submittedName>
        <fullName evidence="6">S24 family peptidase</fullName>
    </submittedName>
</protein>
<name>A0A4V1BWX7_9GAMM</name>
<dbReference type="EMBL" id="CP038613">
    <property type="protein sequence ID" value="QBY43733.1"/>
    <property type="molecule type" value="Genomic_DNA"/>
</dbReference>
<evidence type="ECO:0000259" key="4">
    <source>
        <dbReference type="PROSITE" id="PS50943"/>
    </source>
</evidence>
<dbReference type="InterPro" id="IPR010982">
    <property type="entry name" value="Lambda_DNA-bd_dom_sf"/>
</dbReference>
<dbReference type="InterPro" id="IPR036286">
    <property type="entry name" value="LexA/Signal_pep-like_sf"/>
</dbReference>
<dbReference type="InterPro" id="IPR001387">
    <property type="entry name" value="Cro/C1-type_HTH"/>
</dbReference>
<dbReference type="SMART" id="SM00530">
    <property type="entry name" value="HTH_XRE"/>
    <property type="match status" value="1"/>
</dbReference>